<keyword evidence="3" id="KW-1185">Reference proteome</keyword>
<dbReference type="GO" id="GO:0016790">
    <property type="term" value="F:thiolester hydrolase activity"/>
    <property type="evidence" value="ECO:0007669"/>
    <property type="project" value="UniProtKB-ARBA"/>
</dbReference>
<sequence>MVADSSTAPHFVYEDDPDLPGWKRWELGEAGRYNDFLGPLSVRMEGDVARVRMVPQHCHSNVSNNLHGGVLLGFVDVAMFAASRGFEVLTAGAGVTLDVSVQFLAAGSVASPVEAHVELLRETGRMLFLRGLVVQDSTTIGNFSGTLRKLSPR</sequence>
<dbReference type="InterPro" id="IPR006683">
    <property type="entry name" value="Thioestr_dom"/>
</dbReference>
<feature type="domain" description="Thioesterase" evidence="1">
    <location>
        <begin position="64"/>
        <end position="138"/>
    </location>
</feature>
<dbReference type="AlphaFoldDB" id="A0A4R6FL53"/>
<dbReference type="SUPFAM" id="SSF54637">
    <property type="entry name" value="Thioesterase/thiol ester dehydrase-isomerase"/>
    <property type="match status" value="1"/>
</dbReference>
<evidence type="ECO:0000313" key="3">
    <source>
        <dbReference type="Proteomes" id="UP000295493"/>
    </source>
</evidence>
<protein>
    <submittedName>
        <fullName evidence="2">Uncharacterized protein (TIGR00369 family)</fullName>
    </submittedName>
</protein>
<gene>
    <name evidence="2" type="ORF">EV664_10648</name>
</gene>
<dbReference type="Pfam" id="PF03061">
    <property type="entry name" value="4HBT"/>
    <property type="match status" value="1"/>
</dbReference>
<dbReference type="EMBL" id="SNWD01000006">
    <property type="protein sequence ID" value="TDN82242.1"/>
    <property type="molecule type" value="Genomic_DNA"/>
</dbReference>
<dbReference type="Proteomes" id="UP000295493">
    <property type="component" value="Unassembled WGS sequence"/>
</dbReference>
<dbReference type="Gene3D" id="3.10.129.10">
    <property type="entry name" value="Hotdog Thioesterase"/>
    <property type="match status" value="1"/>
</dbReference>
<proteinExistence type="predicted"/>
<name>A0A4R6FL53_9SPHN</name>
<reference evidence="2 3" key="1">
    <citation type="submission" date="2019-03" db="EMBL/GenBank/DDBJ databases">
        <title>Genomic Encyclopedia of Type Strains, Phase IV (KMG-IV): sequencing the most valuable type-strain genomes for metagenomic binning, comparative biology and taxonomic classification.</title>
        <authorList>
            <person name="Goeker M."/>
        </authorList>
    </citation>
    <scope>NUCLEOTIDE SEQUENCE [LARGE SCALE GENOMIC DNA]</scope>
    <source>
        <strain evidence="2 3">DSM 25059</strain>
    </source>
</reference>
<dbReference type="OrthoDB" id="5741080at2"/>
<dbReference type="RefSeq" id="WP_133495627.1">
    <property type="nucleotide sequence ID" value="NZ_BMLU01000006.1"/>
</dbReference>
<dbReference type="InterPro" id="IPR029069">
    <property type="entry name" value="HotDog_dom_sf"/>
</dbReference>
<dbReference type="CDD" id="cd03443">
    <property type="entry name" value="PaaI_thioesterase"/>
    <property type="match status" value="1"/>
</dbReference>
<evidence type="ECO:0000259" key="1">
    <source>
        <dbReference type="Pfam" id="PF03061"/>
    </source>
</evidence>
<evidence type="ECO:0000313" key="2">
    <source>
        <dbReference type="EMBL" id="TDN82242.1"/>
    </source>
</evidence>
<organism evidence="2 3">
    <name type="scientific">Stakelama pacifica</name>
    <dbReference type="NCBI Taxonomy" id="517720"/>
    <lineage>
        <taxon>Bacteria</taxon>
        <taxon>Pseudomonadati</taxon>
        <taxon>Pseudomonadota</taxon>
        <taxon>Alphaproteobacteria</taxon>
        <taxon>Sphingomonadales</taxon>
        <taxon>Sphingomonadaceae</taxon>
        <taxon>Stakelama</taxon>
    </lineage>
</organism>
<accession>A0A4R6FL53</accession>
<comment type="caution">
    <text evidence="2">The sequence shown here is derived from an EMBL/GenBank/DDBJ whole genome shotgun (WGS) entry which is preliminary data.</text>
</comment>